<dbReference type="EMBL" id="JAUSVR010000023">
    <property type="protein sequence ID" value="MDQ0513183.1"/>
    <property type="molecule type" value="Genomic_DNA"/>
</dbReference>
<proteinExistence type="predicted"/>
<sequence>MTLKNVLFGGALALLSAAPALADLYPSTLTPGSRLVHEFRDTQKESWPSGERPAYTTSSTQADGTHTNGKQAN</sequence>
<organism evidence="3 4">
    <name type="scientific">Ancylobacter amanitiformis</name>
    <dbReference type="NCBI Taxonomy" id="217069"/>
    <lineage>
        <taxon>Bacteria</taxon>
        <taxon>Pseudomonadati</taxon>
        <taxon>Pseudomonadota</taxon>
        <taxon>Alphaproteobacteria</taxon>
        <taxon>Hyphomicrobiales</taxon>
        <taxon>Xanthobacteraceae</taxon>
        <taxon>Ancylobacter</taxon>
    </lineage>
</organism>
<accession>A0ABU0LWX4</accession>
<gene>
    <name evidence="3" type="ORF">QOZ99_004101</name>
</gene>
<feature type="chain" id="PRO_5047532719" evidence="2">
    <location>
        <begin position="23"/>
        <end position="73"/>
    </location>
</feature>
<protein>
    <submittedName>
        <fullName evidence="3">Uncharacterized protein</fullName>
    </submittedName>
</protein>
<evidence type="ECO:0000256" key="2">
    <source>
        <dbReference type="SAM" id="SignalP"/>
    </source>
</evidence>
<feature type="compositionally biased region" description="Polar residues" evidence="1">
    <location>
        <begin position="55"/>
        <end position="73"/>
    </location>
</feature>
<evidence type="ECO:0000313" key="3">
    <source>
        <dbReference type="EMBL" id="MDQ0513183.1"/>
    </source>
</evidence>
<comment type="caution">
    <text evidence="3">The sequence shown here is derived from an EMBL/GenBank/DDBJ whole genome shotgun (WGS) entry which is preliminary data.</text>
</comment>
<evidence type="ECO:0000313" key="4">
    <source>
        <dbReference type="Proteomes" id="UP001235094"/>
    </source>
</evidence>
<feature type="region of interest" description="Disordered" evidence="1">
    <location>
        <begin position="37"/>
        <end position="73"/>
    </location>
</feature>
<reference evidence="3 4" key="1">
    <citation type="submission" date="2023-07" db="EMBL/GenBank/DDBJ databases">
        <title>Genomic Encyclopedia of Type Strains, Phase IV (KMG-IV): sequencing the most valuable type-strain genomes for metagenomic binning, comparative biology and taxonomic classification.</title>
        <authorList>
            <person name="Goeker M."/>
        </authorList>
    </citation>
    <scope>NUCLEOTIDE SEQUENCE [LARGE SCALE GENOMIC DNA]</scope>
    <source>
        <strain evidence="3 4">DSM 15561</strain>
    </source>
</reference>
<name>A0ABU0LWX4_9HYPH</name>
<feature type="signal peptide" evidence="2">
    <location>
        <begin position="1"/>
        <end position="22"/>
    </location>
</feature>
<dbReference type="Proteomes" id="UP001235094">
    <property type="component" value="Unassembled WGS sequence"/>
</dbReference>
<dbReference type="RefSeq" id="WP_306891823.1">
    <property type="nucleotide sequence ID" value="NZ_JAUSVR010000023.1"/>
</dbReference>
<evidence type="ECO:0000256" key="1">
    <source>
        <dbReference type="SAM" id="MobiDB-lite"/>
    </source>
</evidence>
<keyword evidence="4" id="KW-1185">Reference proteome</keyword>
<keyword evidence="2" id="KW-0732">Signal</keyword>